<dbReference type="InterPro" id="IPR000160">
    <property type="entry name" value="GGDEF_dom"/>
</dbReference>
<evidence type="ECO:0000313" key="6">
    <source>
        <dbReference type="Proteomes" id="UP001606303"/>
    </source>
</evidence>
<dbReference type="Pfam" id="PF00990">
    <property type="entry name" value="GGDEF"/>
    <property type="match status" value="1"/>
</dbReference>
<dbReference type="Gene3D" id="3.30.70.270">
    <property type="match status" value="1"/>
</dbReference>
<protein>
    <recommendedName>
        <fullName evidence="1">diguanylate cyclase</fullName>
        <ecNumber evidence="1">2.7.7.65</ecNumber>
    </recommendedName>
</protein>
<dbReference type="InterPro" id="IPR029787">
    <property type="entry name" value="Nucleotide_cyclase"/>
</dbReference>
<comment type="caution">
    <text evidence="5">The sequence shown here is derived from an EMBL/GenBank/DDBJ whole genome shotgun (WGS) entry which is preliminary data.</text>
</comment>
<dbReference type="NCBIfam" id="TIGR00254">
    <property type="entry name" value="GGDEF"/>
    <property type="match status" value="1"/>
</dbReference>
<dbReference type="InterPro" id="IPR013783">
    <property type="entry name" value="Ig-like_fold"/>
</dbReference>
<proteinExistence type="predicted"/>
<dbReference type="Gene3D" id="2.60.40.10">
    <property type="entry name" value="Immunoglobulins"/>
    <property type="match status" value="1"/>
</dbReference>
<feature type="transmembrane region" description="Helical" evidence="3">
    <location>
        <begin position="750"/>
        <end position="769"/>
    </location>
</feature>
<gene>
    <name evidence="5" type="ORF">ACG01O_14840</name>
</gene>
<dbReference type="EC" id="2.7.7.65" evidence="1"/>
<dbReference type="InterPro" id="IPR015943">
    <property type="entry name" value="WD40/YVTN_repeat-like_dom_sf"/>
</dbReference>
<dbReference type="EMBL" id="JBIGIB010000004">
    <property type="protein sequence ID" value="MFG6467900.1"/>
    <property type="molecule type" value="Genomic_DNA"/>
</dbReference>
<evidence type="ECO:0000256" key="1">
    <source>
        <dbReference type="ARBA" id="ARBA00012528"/>
    </source>
</evidence>
<reference evidence="5 6" key="1">
    <citation type="submission" date="2024-08" db="EMBL/GenBank/DDBJ databases">
        <authorList>
            <person name="Lu H."/>
        </authorList>
    </citation>
    <scope>NUCLEOTIDE SEQUENCE [LARGE SCALE GENOMIC DNA]</scope>
    <source>
        <strain evidence="5 6">BYS87W</strain>
    </source>
</reference>
<keyword evidence="3" id="KW-0812">Transmembrane</keyword>
<dbReference type="InterPro" id="IPR011110">
    <property type="entry name" value="Reg_prop"/>
</dbReference>
<keyword evidence="5" id="KW-0548">Nucleotidyltransferase</keyword>
<dbReference type="GO" id="GO:0052621">
    <property type="term" value="F:diguanylate cyclase activity"/>
    <property type="evidence" value="ECO:0007669"/>
    <property type="project" value="UniProtKB-EC"/>
</dbReference>
<dbReference type="SUPFAM" id="SSF63829">
    <property type="entry name" value="Calcium-dependent phosphotriesterase"/>
    <property type="match status" value="3"/>
</dbReference>
<dbReference type="Gene3D" id="2.130.10.10">
    <property type="entry name" value="YVTN repeat-like/Quinoprotein amine dehydrogenase"/>
    <property type="match status" value="3"/>
</dbReference>
<dbReference type="PANTHER" id="PTHR45138">
    <property type="entry name" value="REGULATORY COMPONENTS OF SENSORY TRANSDUCTION SYSTEM"/>
    <property type="match status" value="1"/>
</dbReference>
<dbReference type="Proteomes" id="UP001606303">
    <property type="component" value="Unassembled WGS sequence"/>
</dbReference>
<dbReference type="InterPro" id="IPR050469">
    <property type="entry name" value="Diguanylate_Cyclase"/>
</dbReference>
<sequence length="997" mass="107168">MVAGWWALAAPAVPLPRFERVAADQIPREVVAALAQDRDGFLWVATGDGLVRYDGLRLQPQEVADVDRPAQRNLGWIRALLPGRDGRVWIGTETRGLAVYDPRDERIRLVEPPAPDAPPRPTLMALAEDLDGAVWAGGQAGGLARYDPAGGPPRVWAADGRPGSLPDDAVLALRVARDGTLWLGHGAGLARRSPASDAPFQPVAPELDGQRVQALWLAADGALWAGSSAGHLVRVAPDGRRLALPPSPAGAVVALAEAQPGVLWVGRASGIELRDAATGALLHWLRHRPGVDHGLGADGITALLVDARGVLWVGGLGLGLQRSDPTPAALWVRGADTDPASALANANVRALLARRDGRVWAATDTGALAVLEPDLRTRGPGPQVAGRVLTLAEQPDGRVWLGQDGVLQEVGPDERLGRRLPFAGGAARRLLPGRDGRLWLAATDGLWWLPPGGAALQRMNGPDGRPLRGEVHALAEDDPGALWVATSRGLLRLAPGANALAEVSSPPGEGLGNPVVIGLLHDRRGRLWLDTAVSGLHRLRSWDGRQARFDRIGERLGATGRPFGANLLEDARGRIWTQMHVYDPTTDRITPLGPADGVRIGMPWFFSFAQLADGRLVFGGTRGLLVVQPEAWQPVRALPRLQWSGVQVDGQPVPVQAALTAPGGLPLPPGDTRVSVDVALLDVAHPEQHTYQYRVDGLDRDWRTALPGQRRVEVPPLRPGLATLRLRAADGAPELRLPLRVAAPWWQRPWALLGGMVLLAGGLAGLVRWRTRHLLARQRELEAHVRERTQALEEASLTDPLTGLRNRRYLLERIEADCAAALRRAGRPEADLLFFLMDIDHFKTLNDRHGHAAGDAVLTQMRERLQAVFRAGDALVRWGGEEFLVVARDSDRRHAGELAERLRQQVAAQPFESPVGPLAVTVSIGFAAYPPWPSQPSAFDWQDTLSAADGALYRAKSAGRNGWAGLEALEAGDVDAALQALRDGRGPGRWPQSPPHG</sequence>
<dbReference type="PROSITE" id="PS50887">
    <property type="entry name" value="GGDEF"/>
    <property type="match status" value="1"/>
</dbReference>
<comment type="catalytic activity">
    <reaction evidence="2">
        <text>2 GTP = 3',3'-c-di-GMP + 2 diphosphate</text>
        <dbReference type="Rhea" id="RHEA:24898"/>
        <dbReference type="ChEBI" id="CHEBI:33019"/>
        <dbReference type="ChEBI" id="CHEBI:37565"/>
        <dbReference type="ChEBI" id="CHEBI:58805"/>
        <dbReference type="EC" id="2.7.7.65"/>
    </reaction>
</comment>
<keyword evidence="5" id="KW-0808">Transferase</keyword>
<dbReference type="SUPFAM" id="SSF55073">
    <property type="entry name" value="Nucleotide cyclase"/>
    <property type="match status" value="1"/>
</dbReference>
<dbReference type="SMART" id="SM00267">
    <property type="entry name" value="GGDEF"/>
    <property type="match status" value="1"/>
</dbReference>
<keyword evidence="6" id="KW-1185">Reference proteome</keyword>
<dbReference type="PANTHER" id="PTHR45138:SF9">
    <property type="entry name" value="DIGUANYLATE CYCLASE DGCM-RELATED"/>
    <property type="match status" value="1"/>
</dbReference>
<evidence type="ECO:0000313" key="5">
    <source>
        <dbReference type="EMBL" id="MFG6467900.1"/>
    </source>
</evidence>
<dbReference type="Pfam" id="PF07494">
    <property type="entry name" value="Reg_prop"/>
    <property type="match status" value="1"/>
</dbReference>
<feature type="domain" description="GGDEF" evidence="4">
    <location>
        <begin position="830"/>
        <end position="968"/>
    </location>
</feature>
<evidence type="ECO:0000256" key="3">
    <source>
        <dbReference type="SAM" id="Phobius"/>
    </source>
</evidence>
<name>A0ABW7H150_9BURK</name>
<evidence type="ECO:0000256" key="2">
    <source>
        <dbReference type="ARBA" id="ARBA00034247"/>
    </source>
</evidence>
<dbReference type="RefSeq" id="WP_394385773.1">
    <property type="nucleotide sequence ID" value="NZ_JBIGIB010000004.1"/>
</dbReference>
<keyword evidence="3" id="KW-1133">Transmembrane helix</keyword>
<accession>A0ABW7H150</accession>
<evidence type="ECO:0000259" key="4">
    <source>
        <dbReference type="PROSITE" id="PS50887"/>
    </source>
</evidence>
<dbReference type="CDD" id="cd01949">
    <property type="entry name" value="GGDEF"/>
    <property type="match status" value="1"/>
</dbReference>
<dbReference type="InterPro" id="IPR043128">
    <property type="entry name" value="Rev_trsase/Diguanyl_cyclase"/>
</dbReference>
<keyword evidence="3" id="KW-0472">Membrane</keyword>
<organism evidence="5 6">
    <name type="scientific">Pelomonas baiyunensis</name>
    <dbReference type="NCBI Taxonomy" id="3299026"/>
    <lineage>
        <taxon>Bacteria</taxon>
        <taxon>Pseudomonadati</taxon>
        <taxon>Pseudomonadota</taxon>
        <taxon>Betaproteobacteria</taxon>
        <taxon>Burkholderiales</taxon>
        <taxon>Sphaerotilaceae</taxon>
        <taxon>Roseateles</taxon>
    </lineage>
</organism>